<organism evidence="6 7">
    <name type="scientific">Achromobacter pestifer</name>
    <dbReference type="NCBI Taxonomy" id="1353889"/>
    <lineage>
        <taxon>Bacteria</taxon>
        <taxon>Pseudomonadati</taxon>
        <taxon>Pseudomonadota</taxon>
        <taxon>Betaproteobacteria</taxon>
        <taxon>Burkholderiales</taxon>
        <taxon>Alcaligenaceae</taxon>
        <taxon>Achromobacter</taxon>
    </lineage>
</organism>
<sequence length="304" mass="33601">MLHAMDLNDLFYFTQIVEHGGFSAAARHLDIPKSKISRRLAMLEDRLGARLIQRSTRQFVVTEVGQEYYRHCRAMLVEVQAAEESVQRSRAEPQGIIRLSCPIGLLDALVADMLTDFMVRYPLVRIHAEGANRRVDVIGEGFDIALRVRFPPLEDSGLILKTLSDSPHRLVASPAFLKQHGPFTHPADLAKVPSLGQGPEARSHEWELFGPDGTLALVRHNPNLITDQMLALRMAAVKGLGVVQLPTLLIAQAMRGGQLVEVIPGWAPRTAIVHAVYPSRRGLLPSVQALLEFLAHAFQGTSAR</sequence>
<dbReference type="PANTHER" id="PTHR30537">
    <property type="entry name" value="HTH-TYPE TRANSCRIPTIONAL REGULATOR"/>
    <property type="match status" value="1"/>
</dbReference>
<feature type="domain" description="HTH lysR-type" evidence="5">
    <location>
        <begin position="5"/>
        <end position="62"/>
    </location>
</feature>
<dbReference type="Proteomes" id="UP000494108">
    <property type="component" value="Unassembled WGS sequence"/>
</dbReference>
<dbReference type="GO" id="GO:0043565">
    <property type="term" value="F:sequence-specific DNA binding"/>
    <property type="evidence" value="ECO:0007669"/>
    <property type="project" value="TreeGrafter"/>
</dbReference>
<dbReference type="EMBL" id="CADIJX010000001">
    <property type="protein sequence ID" value="CAB3629421.1"/>
    <property type="molecule type" value="Genomic_DNA"/>
</dbReference>
<keyword evidence="2" id="KW-0805">Transcription regulation</keyword>
<evidence type="ECO:0000256" key="2">
    <source>
        <dbReference type="ARBA" id="ARBA00023015"/>
    </source>
</evidence>
<dbReference type="InterPro" id="IPR058163">
    <property type="entry name" value="LysR-type_TF_proteobact-type"/>
</dbReference>
<dbReference type="InterPro" id="IPR005119">
    <property type="entry name" value="LysR_subst-bd"/>
</dbReference>
<evidence type="ECO:0000256" key="3">
    <source>
        <dbReference type="ARBA" id="ARBA00023125"/>
    </source>
</evidence>
<keyword evidence="3" id="KW-0238">DNA-binding</keyword>
<dbReference type="GO" id="GO:0003700">
    <property type="term" value="F:DNA-binding transcription factor activity"/>
    <property type="evidence" value="ECO:0007669"/>
    <property type="project" value="InterPro"/>
</dbReference>
<name>A0A6S6YM18_9BURK</name>
<keyword evidence="7" id="KW-1185">Reference proteome</keyword>
<reference evidence="6 7" key="1">
    <citation type="submission" date="2020-04" db="EMBL/GenBank/DDBJ databases">
        <authorList>
            <person name="De Canck E."/>
        </authorList>
    </citation>
    <scope>NUCLEOTIDE SEQUENCE [LARGE SCALE GENOMIC DNA]</scope>
    <source>
        <strain evidence="6 7">LMG 3431</strain>
    </source>
</reference>
<dbReference type="Pfam" id="PF03466">
    <property type="entry name" value="LysR_substrate"/>
    <property type="match status" value="1"/>
</dbReference>
<evidence type="ECO:0000259" key="5">
    <source>
        <dbReference type="PROSITE" id="PS50931"/>
    </source>
</evidence>
<keyword evidence="4" id="KW-0804">Transcription</keyword>
<dbReference type="AlphaFoldDB" id="A0A6S6YM18"/>
<dbReference type="SUPFAM" id="SSF46785">
    <property type="entry name" value="Winged helix' DNA-binding domain"/>
    <property type="match status" value="1"/>
</dbReference>
<proteinExistence type="inferred from homology"/>
<dbReference type="InterPro" id="IPR036388">
    <property type="entry name" value="WH-like_DNA-bd_sf"/>
</dbReference>
<dbReference type="InterPro" id="IPR036390">
    <property type="entry name" value="WH_DNA-bd_sf"/>
</dbReference>
<dbReference type="Pfam" id="PF00126">
    <property type="entry name" value="HTH_1"/>
    <property type="match status" value="1"/>
</dbReference>
<dbReference type="SUPFAM" id="SSF53850">
    <property type="entry name" value="Periplasmic binding protein-like II"/>
    <property type="match status" value="1"/>
</dbReference>
<gene>
    <name evidence="6" type="primary">dmlR_4</name>
    <name evidence="6" type="ORF">LMG3431_00875</name>
</gene>
<accession>A0A6S6YM18</accession>
<dbReference type="InterPro" id="IPR000847">
    <property type="entry name" value="LysR_HTH_N"/>
</dbReference>
<dbReference type="Gene3D" id="1.10.10.10">
    <property type="entry name" value="Winged helix-like DNA-binding domain superfamily/Winged helix DNA-binding domain"/>
    <property type="match status" value="1"/>
</dbReference>
<dbReference type="GO" id="GO:0006351">
    <property type="term" value="P:DNA-templated transcription"/>
    <property type="evidence" value="ECO:0007669"/>
    <property type="project" value="TreeGrafter"/>
</dbReference>
<evidence type="ECO:0000256" key="4">
    <source>
        <dbReference type="ARBA" id="ARBA00023163"/>
    </source>
</evidence>
<dbReference type="PANTHER" id="PTHR30537:SF31">
    <property type="entry name" value="TRANSCRIPTIONAL REGULATOR, LYSR FAMILY"/>
    <property type="match status" value="1"/>
</dbReference>
<evidence type="ECO:0000313" key="7">
    <source>
        <dbReference type="Proteomes" id="UP000494108"/>
    </source>
</evidence>
<comment type="similarity">
    <text evidence="1">Belongs to the LysR transcriptional regulatory family.</text>
</comment>
<evidence type="ECO:0000313" key="6">
    <source>
        <dbReference type="EMBL" id="CAB3629421.1"/>
    </source>
</evidence>
<dbReference type="CDD" id="cd08473">
    <property type="entry name" value="PBP2_CrgA_like_4"/>
    <property type="match status" value="1"/>
</dbReference>
<dbReference type="PROSITE" id="PS50931">
    <property type="entry name" value="HTH_LYSR"/>
    <property type="match status" value="1"/>
</dbReference>
<protein>
    <submittedName>
        <fullName evidence="6">HTH-type transcriptional regulator DmlR</fullName>
    </submittedName>
</protein>
<dbReference type="FunFam" id="1.10.10.10:FF:000001">
    <property type="entry name" value="LysR family transcriptional regulator"/>
    <property type="match status" value="1"/>
</dbReference>
<evidence type="ECO:0000256" key="1">
    <source>
        <dbReference type="ARBA" id="ARBA00009437"/>
    </source>
</evidence>
<dbReference type="Gene3D" id="3.40.190.290">
    <property type="match status" value="1"/>
</dbReference>